<feature type="transmembrane region" description="Helical" evidence="1">
    <location>
        <begin position="6"/>
        <end position="29"/>
    </location>
</feature>
<protein>
    <submittedName>
        <fullName evidence="2">Uncharacterized protein</fullName>
    </submittedName>
</protein>
<keyword evidence="1" id="KW-1133">Transmembrane helix</keyword>
<reference evidence="2" key="1">
    <citation type="journal article" date="2012" name="Proc. Natl. Acad. Sci. U.S.A.">
        <title>Antigenic diversity is generated by distinct evolutionary mechanisms in African trypanosome species.</title>
        <authorList>
            <person name="Jackson A.P."/>
            <person name="Berry A."/>
            <person name="Aslett M."/>
            <person name="Allison H.C."/>
            <person name="Burton P."/>
            <person name="Vavrova-Anderson J."/>
            <person name="Brown R."/>
            <person name="Browne H."/>
            <person name="Corton N."/>
            <person name="Hauser H."/>
            <person name="Gamble J."/>
            <person name="Gilderthorp R."/>
            <person name="Marcello L."/>
            <person name="McQuillan J."/>
            <person name="Otto T.D."/>
            <person name="Quail M.A."/>
            <person name="Sanders M.J."/>
            <person name="van Tonder A."/>
            <person name="Ginger M.L."/>
            <person name="Field M.C."/>
            <person name="Barry J.D."/>
            <person name="Hertz-Fowler C."/>
            <person name="Berriman M."/>
        </authorList>
    </citation>
    <scope>NUCLEOTIDE SEQUENCE</scope>
    <source>
        <strain evidence="2">Y486</strain>
    </source>
</reference>
<dbReference type="OMA" id="MRQAVQV"/>
<dbReference type="AlphaFoldDB" id="G0TUW7"/>
<name>G0TUW7_TRYVY</name>
<organism evidence="2">
    <name type="scientific">Trypanosoma vivax (strain Y486)</name>
    <dbReference type="NCBI Taxonomy" id="1055687"/>
    <lineage>
        <taxon>Eukaryota</taxon>
        <taxon>Discoba</taxon>
        <taxon>Euglenozoa</taxon>
        <taxon>Kinetoplastea</taxon>
        <taxon>Metakinetoplastina</taxon>
        <taxon>Trypanosomatida</taxon>
        <taxon>Trypanosomatidae</taxon>
        <taxon>Trypanosoma</taxon>
        <taxon>Duttonella</taxon>
    </lineage>
</organism>
<gene>
    <name evidence="2" type="ORF">TVY486_0404220</name>
</gene>
<proteinExistence type="predicted"/>
<evidence type="ECO:0000313" key="2">
    <source>
        <dbReference type="EMBL" id="CCC47754.1"/>
    </source>
</evidence>
<keyword evidence="1" id="KW-0812">Transmembrane</keyword>
<accession>G0TUW7</accession>
<dbReference type="VEuPathDB" id="TriTrypDB:TvY486_0404210"/>
<sequence length="237" mass="25786">MVMWTQATNILLPTVLLLVLAVTVTEYMLNRRRQRLVEMQRRGVERRRMGTDGDMLMHTRLQRLTRQAIVRLAAHGRVATGIPLAFVVGLTEALADGGLTNQPVDTVQVVLLPMPDGTRATMSSVVRRARAYGPPPSALPAPTVLALLTGLSRDHRSQSELRPSNTEPVLSSIDDLVERMERELEALRLTDAEPPDATGVYGAGAAYAPNPLNRHTSPDGSHSPGSCHVAVPLVPCR</sequence>
<dbReference type="EMBL" id="HE573020">
    <property type="protein sequence ID" value="CCC47754.1"/>
    <property type="molecule type" value="Genomic_DNA"/>
</dbReference>
<evidence type="ECO:0000256" key="1">
    <source>
        <dbReference type="SAM" id="Phobius"/>
    </source>
</evidence>
<keyword evidence="1" id="KW-0472">Membrane</keyword>